<reference evidence="1 2" key="1">
    <citation type="submission" date="2017-02" db="EMBL/GenBank/DDBJ databases">
        <authorList>
            <person name="Peterson S.W."/>
        </authorList>
    </citation>
    <scope>NUCLEOTIDE SEQUENCE [LARGE SCALE GENOMIC DNA]</scope>
    <source>
        <strain evidence="1 2">DSM 22899</strain>
    </source>
</reference>
<proteinExistence type="predicted"/>
<dbReference type="SUPFAM" id="SSF49464">
    <property type="entry name" value="Carboxypeptidase regulatory domain-like"/>
    <property type="match status" value="1"/>
</dbReference>
<dbReference type="AlphaFoldDB" id="A0A1T5FFT3"/>
<evidence type="ECO:0008006" key="3">
    <source>
        <dbReference type="Google" id="ProtNLM"/>
    </source>
</evidence>
<protein>
    <recommendedName>
        <fullName evidence="3">CarboxypepD_reg-like domain-containing protein</fullName>
    </recommendedName>
</protein>
<accession>A0A1T5FFT3</accession>
<dbReference type="SUPFAM" id="SSF56935">
    <property type="entry name" value="Porins"/>
    <property type="match status" value="1"/>
</dbReference>
<gene>
    <name evidence="1" type="ORF">SAMN05660226_03975</name>
</gene>
<dbReference type="STRING" id="623280.SAMN05660226_03975"/>
<dbReference type="Proteomes" id="UP000190541">
    <property type="component" value="Unassembled WGS sequence"/>
</dbReference>
<dbReference type="InterPro" id="IPR008969">
    <property type="entry name" value="CarboxyPept-like_regulatory"/>
</dbReference>
<name>A0A1T5FFT3_9SPHI</name>
<evidence type="ECO:0000313" key="2">
    <source>
        <dbReference type="Proteomes" id="UP000190541"/>
    </source>
</evidence>
<dbReference type="EMBL" id="FUYS01000015">
    <property type="protein sequence ID" value="SKB94928.1"/>
    <property type="molecule type" value="Genomic_DNA"/>
</dbReference>
<organism evidence="1 2">
    <name type="scientific">Parapedobacter luteus</name>
    <dbReference type="NCBI Taxonomy" id="623280"/>
    <lineage>
        <taxon>Bacteria</taxon>
        <taxon>Pseudomonadati</taxon>
        <taxon>Bacteroidota</taxon>
        <taxon>Sphingobacteriia</taxon>
        <taxon>Sphingobacteriales</taxon>
        <taxon>Sphingobacteriaceae</taxon>
        <taxon>Parapedobacter</taxon>
    </lineage>
</organism>
<sequence length="894" mass="102303">MLRGKVIRYILVFTILSLSSTTKLMAQLMDIAGSVRDKNNSPIANSSISLISPKDSVIKAFTKTDQQGNFLLKHVGEAPLIVSVVKIGFIAEHRLLDLGSHQLNFSLQKDTVYRLEEVVINRKRKISVNGDTINYNLDAFRIGNENVLEQALARLPGFEVYEDGRISVNGRPIHKILIEGDDLVSGQYTLLSKNLSPDLIEDVQVIDNYLDDPFFKTAARSDDLALNLKFKDEFKSTFLTNAALEAGTVNRYNVNVNNILLSRRTKLYTLSSLNNIGEDISVKRMEHTPRTSLVNSYRPEVFTETLIDIGPGQVPRMEKRRWFDNNSNVFSLNIIQPLGSQITTKLNSGIGYVKSRQEKSMYSEYLLTDRENVLFGEEHFWKGKSLTFNNNFQLEYLLSPNQRIRYDLEADLLKETDLNEVLFNQEPLQEEMKLNSHKLINSLNYVNRFHNGSFLSLDFYLMSSRLPQNYMVSGYDYSTVFQDLNVTDVRQELDNPSNFYGGRASYYFSLKGIQVVSRMGYEWTKDKLFSMFAPTEQMNVSNLGIANDMIYSTAKKYVELEAAKKLSNKFEFRGLMTLNNLDIQRETLGGINGLGDFYFNPDLRLSYTPSKRNTLTLRYRNAISQPPITALYQNLIFTGYRHANNYIDTLYFKPTETYSLGYRFLDPYTQFSFNGSLFYAIAANSHFSENRVSENLNLTTKDIGPDNRTRGIIYGINKFFPAVSTTLKFSGSTLNFCTENEVNGSGRRKVDNWTIDNNASIISTYGGVFNYILSAQYNVNRNIASFSNTSTQLTSSFYKIQLTTDFRFSNGVFLQTNLTRYQWVNNGSYQQPFILFDGNVRKAVFKNKATVTLSARNMLGSERLSFNQNTDYYSNSVNYQLLNRMVLFGIRFNI</sequence>
<evidence type="ECO:0000313" key="1">
    <source>
        <dbReference type="EMBL" id="SKB94928.1"/>
    </source>
</evidence>
<keyword evidence="2" id="KW-1185">Reference proteome</keyword>